<evidence type="ECO:0000313" key="5">
    <source>
        <dbReference type="EMBL" id="OWT53404.1"/>
    </source>
</evidence>
<reference evidence="6" key="1">
    <citation type="submission" date="2017-06" db="EMBL/GenBank/DDBJ databases">
        <title>Herbaspirillum phytohormonus sp. nov., isolated from the root nodule of Robinia pseudoacacia in lead-zinc mine.</title>
        <authorList>
            <person name="Fan M."/>
            <person name="Lin Y."/>
        </authorList>
    </citation>
    <scope>NUCLEOTIDE SEQUENCE [LARGE SCALE GENOMIC DNA]</scope>
    <source>
        <strain evidence="6">SC-089</strain>
    </source>
</reference>
<dbReference type="Pfam" id="PF01381">
    <property type="entry name" value="HTH_3"/>
    <property type="match status" value="1"/>
</dbReference>
<dbReference type="PROSITE" id="PS50943">
    <property type="entry name" value="HTH_CROC1"/>
    <property type="match status" value="1"/>
</dbReference>
<organism evidence="5 6">
    <name type="scientific">Candidimonas nitroreducens</name>
    <dbReference type="NCBI Taxonomy" id="683354"/>
    <lineage>
        <taxon>Bacteria</taxon>
        <taxon>Pseudomonadati</taxon>
        <taxon>Pseudomonadota</taxon>
        <taxon>Betaproteobacteria</taxon>
        <taxon>Burkholderiales</taxon>
        <taxon>Alcaligenaceae</taxon>
        <taxon>Candidimonas</taxon>
    </lineage>
</organism>
<dbReference type="Gene3D" id="1.10.260.40">
    <property type="entry name" value="lambda repressor-like DNA-binding domains"/>
    <property type="match status" value="1"/>
</dbReference>
<evidence type="ECO:0000256" key="1">
    <source>
        <dbReference type="ARBA" id="ARBA00023015"/>
    </source>
</evidence>
<name>A0A225LVK8_9BURK</name>
<sequence>MKTVRVKIDVGRLESFPVGRVDTERLDRSTQADLELQKKADDLQALRDAGDFAREVRRRLGLTQQEFASSINVSLETIRNWEQGRRRPTGAAKALLKVLYKMPKACLAALE</sequence>
<dbReference type="InterPro" id="IPR052359">
    <property type="entry name" value="HTH-type_reg/antitoxin"/>
</dbReference>
<protein>
    <submittedName>
        <fullName evidence="5">Transcriptional regulator</fullName>
    </submittedName>
</protein>
<dbReference type="OrthoDB" id="9799384at2"/>
<dbReference type="SMART" id="SM00530">
    <property type="entry name" value="HTH_XRE"/>
    <property type="match status" value="1"/>
</dbReference>
<keyword evidence="6" id="KW-1185">Reference proteome</keyword>
<dbReference type="InterPro" id="IPR010982">
    <property type="entry name" value="Lambda_DNA-bd_dom_sf"/>
</dbReference>
<keyword evidence="1" id="KW-0805">Transcription regulation</keyword>
<dbReference type="GO" id="GO:0003677">
    <property type="term" value="F:DNA binding"/>
    <property type="evidence" value="ECO:0007669"/>
    <property type="project" value="UniProtKB-KW"/>
</dbReference>
<dbReference type="EMBL" id="NJIH01000022">
    <property type="protein sequence ID" value="OWT53404.1"/>
    <property type="molecule type" value="Genomic_DNA"/>
</dbReference>
<feature type="domain" description="HTH cro/C1-type" evidence="4">
    <location>
        <begin position="54"/>
        <end position="89"/>
    </location>
</feature>
<evidence type="ECO:0000256" key="2">
    <source>
        <dbReference type="ARBA" id="ARBA00023125"/>
    </source>
</evidence>
<evidence type="ECO:0000313" key="6">
    <source>
        <dbReference type="Proteomes" id="UP000214603"/>
    </source>
</evidence>
<evidence type="ECO:0000256" key="3">
    <source>
        <dbReference type="ARBA" id="ARBA00023163"/>
    </source>
</evidence>
<comment type="caution">
    <text evidence="5">The sequence shown here is derived from an EMBL/GenBank/DDBJ whole genome shotgun (WGS) entry which is preliminary data.</text>
</comment>
<dbReference type="PANTHER" id="PTHR36511:SF4">
    <property type="entry name" value="ANTITOXIN MQSA"/>
    <property type="match status" value="1"/>
</dbReference>
<dbReference type="InterPro" id="IPR001387">
    <property type="entry name" value="Cro/C1-type_HTH"/>
</dbReference>
<gene>
    <name evidence="5" type="ORF">CEY11_24750</name>
</gene>
<keyword evidence="3" id="KW-0804">Transcription</keyword>
<keyword evidence="2" id="KW-0238">DNA-binding</keyword>
<dbReference type="CDD" id="cd00093">
    <property type="entry name" value="HTH_XRE"/>
    <property type="match status" value="1"/>
</dbReference>
<dbReference type="RefSeq" id="WP_088606114.1">
    <property type="nucleotide sequence ID" value="NZ_NJIH01000022.1"/>
</dbReference>
<dbReference type="AlphaFoldDB" id="A0A225LVK8"/>
<dbReference type="SUPFAM" id="SSF47413">
    <property type="entry name" value="lambda repressor-like DNA-binding domains"/>
    <property type="match status" value="1"/>
</dbReference>
<evidence type="ECO:0000259" key="4">
    <source>
        <dbReference type="PROSITE" id="PS50943"/>
    </source>
</evidence>
<proteinExistence type="predicted"/>
<accession>A0A225LVK8</accession>
<dbReference type="Proteomes" id="UP000214603">
    <property type="component" value="Unassembled WGS sequence"/>
</dbReference>
<dbReference type="PANTHER" id="PTHR36511">
    <property type="entry name" value="MERR FAMILY BACTERIAL REGULATORY PROTEIN"/>
    <property type="match status" value="1"/>
</dbReference>